<dbReference type="Pfam" id="PF00158">
    <property type="entry name" value="Sigma54_activat"/>
    <property type="match status" value="1"/>
</dbReference>
<protein>
    <submittedName>
        <fullName evidence="7">Sigma-54 dependent transcriptional regulator</fullName>
    </submittedName>
</protein>
<dbReference type="SUPFAM" id="SSF46689">
    <property type="entry name" value="Homeodomain-like"/>
    <property type="match status" value="1"/>
</dbReference>
<dbReference type="Gene3D" id="1.10.10.60">
    <property type="entry name" value="Homeodomain-like"/>
    <property type="match status" value="1"/>
</dbReference>
<dbReference type="PRINTS" id="PR01590">
    <property type="entry name" value="HTHFIS"/>
</dbReference>
<keyword evidence="5" id="KW-0804">Transcription</keyword>
<dbReference type="InterPro" id="IPR027417">
    <property type="entry name" value="P-loop_NTPase"/>
</dbReference>
<dbReference type="Gene3D" id="3.40.50.300">
    <property type="entry name" value="P-loop containing nucleotide triphosphate hydrolases"/>
    <property type="match status" value="1"/>
</dbReference>
<dbReference type="Pfam" id="PF25601">
    <property type="entry name" value="AAA_lid_14"/>
    <property type="match status" value="1"/>
</dbReference>
<gene>
    <name evidence="7" type="ORF">NX784_01485</name>
</gene>
<dbReference type="InterPro" id="IPR003593">
    <property type="entry name" value="AAA+_ATPase"/>
</dbReference>
<dbReference type="Proteomes" id="UP001204151">
    <property type="component" value="Unassembled WGS sequence"/>
</dbReference>
<dbReference type="EMBL" id="JANUGW010000001">
    <property type="protein sequence ID" value="MCS0580257.1"/>
    <property type="molecule type" value="Genomic_DNA"/>
</dbReference>
<feature type="domain" description="Sigma-54 factor interaction" evidence="6">
    <location>
        <begin position="142"/>
        <end position="371"/>
    </location>
</feature>
<proteinExistence type="predicted"/>
<organism evidence="7 8">
    <name type="scientific">Massilia pinisoli</name>
    <dbReference type="NCBI Taxonomy" id="1772194"/>
    <lineage>
        <taxon>Bacteria</taxon>
        <taxon>Pseudomonadati</taxon>
        <taxon>Pseudomonadota</taxon>
        <taxon>Betaproteobacteria</taxon>
        <taxon>Burkholderiales</taxon>
        <taxon>Oxalobacteraceae</taxon>
        <taxon>Telluria group</taxon>
        <taxon>Massilia</taxon>
    </lineage>
</organism>
<evidence type="ECO:0000256" key="3">
    <source>
        <dbReference type="ARBA" id="ARBA00023015"/>
    </source>
</evidence>
<keyword evidence="4" id="KW-0238">DNA-binding</keyword>
<dbReference type="InterPro" id="IPR002078">
    <property type="entry name" value="Sigma_54_int"/>
</dbReference>
<dbReference type="InterPro" id="IPR009057">
    <property type="entry name" value="Homeodomain-like_sf"/>
</dbReference>
<dbReference type="PANTHER" id="PTHR32071:SF120">
    <property type="entry name" value="TRANSCRIPTIONAL REGULATOR-RELATED"/>
    <property type="match status" value="1"/>
</dbReference>
<keyword evidence="2" id="KW-0067">ATP-binding</keyword>
<reference evidence="7 8" key="1">
    <citation type="submission" date="2022-08" db="EMBL/GenBank/DDBJ databases">
        <title>Reclassification of Massilia species as members of the genera Telluria, Duganella, Pseudoduganella, Mokoshia gen. nov. and Zemynaea gen. nov. using orthogonal and non-orthogonal genome-based approaches.</title>
        <authorList>
            <person name="Bowman J.P."/>
        </authorList>
    </citation>
    <scope>NUCLEOTIDE SEQUENCE [LARGE SCALE GENOMIC DNA]</scope>
    <source>
        <strain evidence="7 8">JCM 31316</strain>
    </source>
</reference>
<evidence type="ECO:0000259" key="6">
    <source>
        <dbReference type="PROSITE" id="PS50045"/>
    </source>
</evidence>
<dbReference type="PROSITE" id="PS00688">
    <property type="entry name" value="SIGMA54_INTERACT_3"/>
    <property type="match status" value="1"/>
</dbReference>
<accession>A0ABT1ZK43</accession>
<dbReference type="InterPro" id="IPR025943">
    <property type="entry name" value="Sigma_54_int_dom_ATP-bd_2"/>
</dbReference>
<dbReference type="PROSITE" id="PS50045">
    <property type="entry name" value="SIGMA54_INTERACT_4"/>
    <property type="match status" value="1"/>
</dbReference>
<dbReference type="Gene3D" id="1.10.8.60">
    <property type="match status" value="1"/>
</dbReference>
<dbReference type="SUPFAM" id="SSF52540">
    <property type="entry name" value="P-loop containing nucleoside triphosphate hydrolases"/>
    <property type="match status" value="1"/>
</dbReference>
<dbReference type="InterPro" id="IPR025944">
    <property type="entry name" value="Sigma_54_int_dom_CS"/>
</dbReference>
<comment type="caution">
    <text evidence="7">The sequence shown here is derived from an EMBL/GenBank/DDBJ whole genome shotgun (WGS) entry which is preliminary data.</text>
</comment>
<keyword evidence="8" id="KW-1185">Reference proteome</keyword>
<dbReference type="Pfam" id="PF20161">
    <property type="entry name" value="VpsR"/>
    <property type="match status" value="1"/>
</dbReference>
<name>A0ABT1ZK43_9BURK</name>
<keyword evidence="3" id="KW-0805">Transcription regulation</keyword>
<evidence type="ECO:0000256" key="2">
    <source>
        <dbReference type="ARBA" id="ARBA00022840"/>
    </source>
</evidence>
<dbReference type="SMART" id="SM00382">
    <property type="entry name" value="AAA"/>
    <property type="match status" value="1"/>
</dbReference>
<evidence type="ECO:0000313" key="7">
    <source>
        <dbReference type="EMBL" id="MCS0580257.1"/>
    </source>
</evidence>
<dbReference type="CDD" id="cd00009">
    <property type="entry name" value="AAA"/>
    <property type="match status" value="1"/>
</dbReference>
<dbReference type="PROSITE" id="PS00676">
    <property type="entry name" value="SIGMA54_INTERACT_2"/>
    <property type="match status" value="1"/>
</dbReference>
<evidence type="ECO:0000256" key="4">
    <source>
        <dbReference type="ARBA" id="ARBA00023125"/>
    </source>
</evidence>
<dbReference type="InterPro" id="IPR058031">
    <property type="entry name" value="AAA_lid_NorR"/>
</dbReference>
<evidence type="ECO:0000256" key="1">
    <source>
        <dbReference type="ARBA" id="ARBA00022741"/>
    </source>
</evidence>
<dbReference type="InterPro" id="IPR045343">
    <property type="entry name" value="VpsR"/>
</dbReference>
<evidence type="ECO:0000313" key="8">
    <source>
        <dbReference type="Proteomes" id="UP001204151"/>
    </source>
</evidence>
<dbReference type="InterPro" id="IPR002197">
    <property type="entry name" value="HTH_Fis"/>
</dbReference>
<keyword evidence="1" id="KW-0547">Nucleotide-binding</keyword>
<dbReference type="PANTHER" id="PTHR32071">
    <property type="entry name" value="TRANSCRIPTIONAL REGULATORY PROTEIN"/>
    <property type="match status" value="1"/>
</dbReference>
<dbReference type="Pfam" id="PF02954">
    <property type="entry name" value="HTH_8"/>
    <property type="match status" value="1"/>
</dbReference>
<evidence type="ECO:0000256" key="5">
    <source>
        <dbReference type="ARBA" id="ARBA00023163"/>
    </source>
</evidence>
<dbReference type="RefSeq" id="WP_258814913.1">
    <property type="nucleotide sequence ID" value="NZ_JANUGW010000001.1"/>
</dbReference>
<sequence>MTRKRLLCIAPDDKDTRALLEEAMHDWEIRSVSNLGDAGRELRSDRYLVGLLVHDREQHRPADIDTFLRRHSHMQWVGVFHPRDLESTPCRDLVVEHLCDYHTAPVDPVRLAHTLGHAHGWAMLRGHTNGDSMAGGDPSSPLIGTCDAIGRLRAQVSRVAKVAAPVLIWGESGSGKELTAQAIHAQSDRGAGPFVPINCGAIAPSLIHSELFGYERGAFTGATRGKAGLIESADGGTLFLDEIGDLPKDLQANLLRFLQEKTICRLGSTRNIRVDVRVIAASHVQLQQAVASGAFREDLYYRLAVLPVTVPPLRERRDDLVTLAEHFFHAYASEKSPRLKGFSNRAIEAILDHDWPGNVRELINRVRRALVMSDGRLIMPEDLGLTRAIAAPTPAALDDTRMRSERRALRECLDRSGHNVSRAARDLGVSRTTMYRLLSKHGMRE</sequence>